<dbReference type="Pfam" id="PF10903">
    <property type="entry name" value="DUF2691"/>
    <property type="match status" value="1"/>
</dbReference>
<name>A0A544TKP2_9BACI</name>
<dbReference type="OrthoDB" id="2625810at2"/>
<keyword evidence="2" id="KW-1185">Reference proteome</keyword>
<comment type="caution">
    <text evidence="1">The sequence shown here is derived from an EMBL/GenBank/DDBJ whole genome shotgun (WGS) entry which is preliminary data.</text>
</comment>
<organism evidence="1 2">
    <name type="scientific">Psychrobacillus vulpis</name>
    <dbReference type="NCBI Taxonomy" id="2325572"/>
    <lineage>
        <taxon>Bacteria</taxon>
        <taxon>Bacillati</taxon>
        <taxon>Bacillota</taxon>
        <taxon>Bacilli</taxon>
        <taxon>Bacillales</taxon>
        <taxon>Bacillaceae</taxon>
        <taxon>Psychrobacillus</taxon>
    </lineage>
</organism>
<protein>
    <submittedName>
        <fullName evidence="1">DUF2691 family protein</fullName>
    </submittedName>
</protein>
<sequence length="152" mass="17362">MLGLLFEMKNKFGKQLSDILVDIVDPSWCWSIGSGEAHSMEIPDPDFLPPNVIMEGEAFFSDISTGKYYVIFADLKAFPTREDVVEVKNYEEFLKSSCQLALLVIDSVYVSIVLKEQQMVHKFFERAEALGYTNIKFLTDENKTSLLFNVWG</sequence>
<evidence type="ECO:0000313" key="1">
    <source>
        <dbReference type="EMBL" id="TQR18013.1"/>
    </source>
</evidence>
<dbReference type="RefSeq" id="WP_142643851.1">
    <property type="nucleotide sequence ID" value="NZ_VDGI01000023.1"/>
</dbReference>
<gene>
    <name evidence="1" type="ORF">FG384_16730</name>
</gene>
<dbReference type="EMBL" id="VDGI01000023">
    <property type="protein sequence ID" value="TQR18013.1"/>
    <property type="molecule type" value="Genomic_DNA"/>
</dbReference>
<dbReference type="AlphaFoldDB" id="A0A544TKP2"/>
<dbReference type="InterPro" id="IPR020216">
    <property type="entry name" value="Uncharacterised_YncE"/>
</dbReference>
<accession>A0A544TKP2</accession>
<reference evidence="1 2" key="1">
    <citation type="submission" date="2019-06" db="EMBL/GenBank/DDBJ databases">
        <title>Psychrobacillus vulpis sp. nov., a new species isolated from feces of a red fox that inhabits in The Tablas de Daimiel Natural Park, Albacete, Spain.</title>
        <authorList>
            <person name="Rodriguez M."/>
            <person name="Reina J.C."/>
            <person name="Bejar V."/>
            <person name="Llamas I."/>
        </authorList>
    </citation>
    <scope>NUCLEOTIDE SEQUENCE [LARGE SCALE GENOMIC DNA]</scope>
    <source>
        <strain evidence="1 2">Z8</strain>
    </source>
</reference>
<dbReference type="Proteomes" id="UP000316626">
    <property type="component" value="Unassembled WGS sequence"/>
</dbReference>
<proteinExistence type="predicted"/>
<evidence type="ECO:0000313" key="2">
    <source>
        <dbReference type="Proteomes" id="UP000316626"/>
    </source>
</evidence>